<protein>
    <recommendedName>
        <fullName evidence="6">Myb/SANT-like domain-containing protein</fullName>
    </recommendedName>
</protein>
<name>A0A8J4QFU3_9ROSI</name>
<dbReference type="InterPro" id="IPR058353">
    <property type="entry name" value="DUF8040"/>
</dbReference>
<dbReference type="Pfam" id="PF12776">
    <property type="entry name" value="Myb_DNA-bind_3"/>
    <property type="match status" value="1"/>
</dbReference>
<dbReference type="PANTHER" id="PTHR47584">
    <property type="match status" value="1"/>
</dbReference>
<feature type="domain" description="Myb/SANT-like" evidence="2">
    <location>
        <begin position="13"/>
        <end position="106"/>
    </location>
</feature>
<evidence type="ECO:0000259" key="2">
    <source>
        <dbReference type="Pfam" id="PF12776"/>
    </source>
</evidence>
<dbReference type="InterPro" id="IPR024752">
    <property type="entry name" value="Myb/SANT-like_dom"/>
</dbReference>
<evidence type="ECO:0000256" key="1">
    <source>
        <dbReference type="SAM" id="Coils"/>
    </source>
</evidence>
<evidence type="ECO:0000313" key="5">
    <source>
        <dbReference type="Proteomes" id="UP000737018"/>
    </source>
</evidence>
<dbReference type="AlphaFoldDB" id="A0A8J4QFU3"/>
<evidence type="ECO:0008006" key="6">
    <source>
        <dbReference type="Google" id="ProtNLM"/>
    </source>
</evidence>
<comment type="caution">
    <text evidence="4">The sequence shown here is derived from an EMBL/GenBank/DDBJ whole genome shotgun (WGS) entry which is preliminary data.</text>
</comment>
<keyword evidence="1" id="KW-0175">Coiled coil</keyword>
<evidence type="ECO:0000259" key="3">
    <source>
        <dbReference type="Pfam" id="PF26138"/>
    </source>
</evidence>
<accession>A0A8J4QFU3</accession>
<sequence>MKGNSSIDEDSLWTPQLEKLFIDIMLKEINKGNMADGQFSSDTWKKMLATLNELGKRSFTMAQFKGKFNRMRLLHPEFSTLINQTGFGWDAETKTVHALEESWQNYCRAHPKAKMFRTKGLSNYNFLGLIFNKSTAIGVLHCASTQDPPNSDEENALEEPLIHGGVHVNLESSTQDPVMEILDSQMNDALQSMAEAAKARIEASKAKAKRYKRYTIDEVSSSIAPTNDFSLGKCINILETMEEVNDEIFMKAVEKFKQDPDDREIFVNMSFVRRMVWMNVEPNYYSSSSSSDEKDDDDMFFLLMFVENKNNYIPKEPQRISMLTGDVFIKEILNGNPRICYELFRMDRPTFTSLCNYLRTNKFLTNSR</sequence>
<organism evidence="4 5">
    <name type="scientific">Castanea mollissima</name>
    <name type="common">Chinese chestnut</name>
    <dbReference type="NCBI Taxonomy" id="60419"/>
    <lineage>
        <taxon>Eukaryota</taxon>
        <taxon>Viridiplantae</taxon>
        <taxon>Streptophyta</taxon>
        <taxon>Embryophyta</taxon>
        <taxon>Tracheophyta</taxon>
        <taxon>Spermatophyta</taxon>
        <taxon>Magnoliopsida</taxon>
        <taxon>eudicotyledons</taxon>
        <taxon>Gunneridae</taxon>
        <taxon>Pentapetalae</taxon>
        <taxon>rosids</taxon>
        <taxon>fabids</taxon>
        <taxon>Fagales</taxon>
        <taxon>Fagaceae</taxon>
        <taxon>Castanea</taxon>
    </lineage>
</organism>
<dbReference type="Pfam" id="PF26138">
    <property type="entry name" value="DUF8040"/>
    <property type="match status" value="1"/>
</dbReference>
<feature type="coiled-coil region" evidence="1">
    <location>
        <begin position="187"/>
        <end position="214"/>
    </location>
</feature>
<dbReference type="InterPro" id="IPR045026">
    <property type="entry name" value="LIMYB"/>
</dbReference>
<gene>
    <name evidence="4" type="ORF">CMV_027141</name>
</gene>
<keyword evidence="5" id="KW-1185">Reference proteome</keyword>
<evidence type="ECO:0000313" key="4">
    <source>
        <dbReference type="EMBL" id="KAF3946614.1"/>
    </source>
</evidence>
<feature type="domain" description="DUF8040" evidence="3">
    <location>
        <begin position="321"/>
        <end position="368"/>
    </location>
</feature>
<dbReference type="Proteomes" id="UP000737018">
    <property type="component" value="Unassembled WGS sequence"/>
</dbReference>
<dbReference type="OrthoDB" id="686198at2759"/>
<proteinExistence type="predicted"/>
<reference evidence="4" key="1">
    <citation type="submission" date="2020-03" db="EMBL/GenBank/DDBJ databases">
        <title>Castanea mollissima Vanexum genome sequencing.</title>
        <authorList>
            <person name="Staton M."/>
        </authorList>
    </citation>
    <scope>NUCLEOTIDE SEQUENCE</scope>
    <source>
        <tissue evidence="4">Leaf</tissue>
    </source>
</reference>
<dbReference type="EMBL" id="JRKL02008896">
    <property type="protein sequence ID" value="KAF3946614.1"/>
    <property type="molecule type" value="Genomic_DNA"/>
</dbReference>
<dbReference type="PANTHER" id="PTHR47584:SF14">
    <property type="entry name" value="L10-INTERACTING MYB DOMAIN-CONTAINING PROTEIN-LIKE"/>
    <property type="match status" value="1"/>
</dbReference>